<gene>
    <name evidence="9" type="ORF">G3574_18275</name>
</gene>
<keyword evidence="7" id="KW-0472">Membrane</keyword>
<dbReference type="GO" id="GO:0003774">
    <property type="term" value="F:cytoskeletal motor activity"/>
    <property type="evidence" value="ECO:0007669"/>
    <property type="project" value="InterPro"/>
</dbReference>
<dbReference type="GO" id="GO:0009425">
    <property type="term" value="C:bacterial-type flagellum basal body"/>
    <property type="evidence" value="ECO:0007669"/>
    <property type="project" value="InterPro"/>
</dbReference>
<dbReference type="InterPro" id="IPR036429">
    <property type="entry name" value="SpoA-like_sf"/>
</dbReference>
<reference evidence="9 10" key="1">
    <citation type="submission" date="2020-02" db="EMBL/GenBank/DDBJ databases">
        <authorList>
            <person name="Kim M.K."/>
        </authorList>
    </citation>
    <scope>NUCLEOTIDE SEQUENCE [LARGE SCALE GENOMIC DNA]</scope>
    <source>
        <strain evidence="9 10">17J57-3</strain>
    </source>
</reference>
<organism evidence="9 10">
    <name type="scientific">Noviherbaspirillum galbum</name>
    <dbReference type="NCBI Taxonomy" id="2709383"/>
    <lineage>
        <taxon>Bacteria</taxon>
        <taxon>Pseudomonadati</taxon>
        <taxon>Pseudomonadota</taxon>
        <taxon>Betaproteobacteria</taxon>
        <taxon>Burkholderiales</taxon>
        <taxon>Oxalobacteraceae</taxon>
        <taxon>Noviherbaspirillum</taxon>
    </lineage>
</organism>
<dbReference type="InterPro" id="IPR051469">
    <property type="entry name" value="FliN/MopA/SpaO"/>
</dbReference>
<evidence type="ECO:0000256" key="4">
    <source>
        <dbReference type="ARBA" id="ARBA00022475"/>
    </source>
</evidence>
<comment type="similarity">
    <text evidence="2">Belongs to the FliN/MopA/SpaO family.</text>
</comment>
<evidence type="ECO:0000259" key="8">
    <source>
        <dbReference type="Pfam" id="PF01052"/>
    </source>
</evidence>
<keyword evidence="10" id="KW-1185">Reference proteome</keyword>
<comment type="subcellular location">
    <subcellularLocation>
        <location evidence="1">Cell membrane</location>
        <topology evidence="1">Peripheral membrane protein</topology>
        <orientation evidence="1">Cytoplasmic side</orientation>
    </subcellularLocation>
</comment>
<sequence length="111" mass="11661">MMMDTDNQAQAHMAALPELNPAAAGRPVVNEHHLGALHGVRVKASVIAGEAQATLGEVLALRESSVLKLDRPADAPVDIMVDGQLVALGQLVVVDDHFGVRITQVLSGTRP</sequence>
<keyword evidence="5" id="KW-0145">Chemotaxis</keyword>
<keyword evidence="9" id="KW-0969">Cilium</keyword>
<dbReference type="RefSeq" id="WP_163966342.1">
    <property type="nucleotide sequence ID" value="NZ_JAAIVB010000065.1"/>
</dbReference>
<dbReference type="GO" id="GO:0005886">
    <property type="term" value="C:plasma membrane"/>
    <property type="evidence" value="ECO:0007669"/>
    <property type="project" value="UniProtKB-SubCell"/>
</dbReference>
<evidence type="ECO:0000313" key="9">
    <source>
        <dbReference type="EMBL" id="NEX63034.1"/>
    </source>
</evidence>
<evidence type="ECO:0000256" key="2">
    <source>
        <dbReference type="ARBA" id="ARBA00009226"/>
    </source>
</evidence>
<dbReference type="EMBL" id="JAAIVB010000065">
    <property type="protein sequence ID" value="NEX63034.1"/>
    <property type="molecule type" value="Genomic_DNA"/>
</dbReference>
<dbReference type="InterPro" id="IPR001543">
    <property type="entry name" value="FliN-like_C"/>
</dbReference>
<dbReference type="Pfam" id="PF01052">
    <property type="entry name" value="FliMN_C"/>
    <property type="match status" value="1"/>
</dbReference>
<dbReference type="Proteomes" id="UP000482155">
    <property type="component" value="Unassembled WGS sequence"/>
</dbReference>
<keyword evidence="4" id="KW-1003">Cell membrane</keyword>
<dbReference type="PANTHER" id="PTHR43484:SF1">
    <property type="entry name" value="FLAGELLAR MOTOR SWITCH PROTEIN FLIN"/>
    <property type="match status" value="1"/>
</dbReference>
<dbReference type="GO" id="GO:0071973">
    <property type="term" value="P:bacterial-type flagellum-dependent cell motility"/>
    <property type="evidence" value="ECO:0007669"/>
    <property type="project" value="InterPro"/>
</dbReference>
<keyword evidence="9" id="KW-0282">Flagellum</keyword>
<protein>
    <recommendedName>
        <fullName evidence="3">Flagellar motor switch protein FliN</fullName>
    </recommendedName>
</protein>
<dbReference type="AlphaFoldDB" id="A0A6B3SQI3"/>
<dbReference type="Gene3D" id="2.30.330.10">
    <property type="entry name" value="SpoA-like"/>
    <property type="match status" value="1"/>
</dbReference>
<evidence type="ECO:0000256" key="3">
    <source>
        <dbReference type="ARBA" id="ARBA00021897"/>
    </source>
</evidence>
<evidence type="ECO:0000256" key="7">
    <source>
        <dbReference type="ARBA" id="ARBA00023136"/>
    </source>
</evidence>
<evidence type="ECO:0000256" key="1">
    <source>
        <dbReference type="ARBA" id="ARBA00004413"/>
    </source>
</evidence>
<dbReference type="InterPro" id="IPR001172">
    <property type="entry name" value="FliN_T3SS_HrcQb"/>
</dbReference>
<dbReference type="PANTHER" id="PTHR43484">
    <property type="match status" value="1"/>
</dbReference>
<keyword evidence="9" id="KW-0966">Cell projection</keyword>
<accession>A0A6B3SQI3</accession>
<evidence type="ECO:0000256" key="5">
    <source>
        <dbReference type="ARBA" id="ARBA00022500"/>
    </source>
</evidence>
<dbReference type="SUPFAM" id="SSF101801">
    <property type="entry name" value="Surface presentation of antigens (SPOA)"/>
    <property type="match status" value="1"/>
</dbReference>
<dbReference type="PRINTS" id="PR00956">
    <property type="entry name" value="FLGMOTORFLIN"/>
</dbReference>
<name>A0A6B3SQI3_9BURK</name>
<dbReference type="GO" id="GO:0006935">
    <property type="term" value="P:chemotaxis"/>
    <property type="evidence" value="ECO:0007669"/>
    <property type="project" value="UniProtKB-KW"/>
</dbReference>
<feature type="domain" description="Flagellar motor switch protein FliN-like C-terminal" evidence="8">
    <location>
        <begin position="37"/>
        <end position="106"/>
    </location>
</feature>
<comment type="caution">
    <text evidence="9">The sequence shown here is derived from an EMBL/GenBank/DDBJ whole genome shotgun (WGS) entry which is preliminary data.</text>
</comment>
<evidence type="ECO:0000256" key="6">
    <source>
        <dbReference type="ARBA" id="ARBA00022779"/>
    </source>
</evidence>
<evidence type="ECO:0000313" key="10">
    <source>
        <dbReference type="Proteomes" id="UP000482155"/>
    </source>
</evidence>
<keyword evidence="6" id="KW-0283">Flagellar rotation</keyword>
<proteinExistence type="inferred from homology"/>